<dbReference type="GO" id="GO:0051010">
    <property type="term" value="F:microtubule plus-end binding"/>
    <property type="evidence" value="ECO:0007669"/>
    <property type="project" value="UniProtKB-ARBA"/>
</dbReference>
<sequence>MGESRTELLAWINDLLQLGYTKVEQCGTGAAHCQIMDSIYRDVPLSKVKFNAKHEYEYVANFKILQTVFDKHKIDNAIPVERLCKCKFQDNLEFLQWMKK</sequence>
<evidence type="ECO:0000256" key="5">
    <source>
        <dbReference type="ARBA" id="ARBA00022701"/>
    </source>
</evidence>
<keyword evidence="3" id="KW-0963">Cytoplasm</keyword>
<dbReference type="GO" id="GO:0035371">
    <property type="term" value="C:microtubule plus-end"/>
    <property type="evidence" value="ECO:0007669"/>
    <property type="project" value="UniProtKB-ARBA"/>
</dbReference>
<comment type="subcellular location">
    <subcellularLocation>
        <location evidence="1">Cytoplasm</location>
        <location evidence="1">Cytoskeleton</location>
    </subcellularLocation>
</comment>
<evidence type="ECO:0000256" key="7">
    <source>
        <dbReference type="ARBA" id="ARBA00023212"/>
    </source>
</evidence>
<dbReference type="GO" id="GO:0035372">
    <property type="term" value="P:protein localization to microtubule"/>
    <property type="evidence" value="ECO:0007669"/>
    <property type="project" value="UniProtKB-ARBA"/>
</dbReference>
<dbReference type="GO" id="GO:0051301">
    <property type="term" value="P:cell division"/>
    <property type="evidence" value="ECO:0007669"/>
    <property type="project" value="UniProtKB-KW"/>
</dbReference>
<evidence type="ECO:0000256" key="8">
    <source>
        <dbReference type="ARBA" id="ARBA00023306"/>
    </source>
</evidence>
<dbReference type="GO" id="GO:0072686">
    <property type="term" value="C:mitotic spindle"/>
    <property type="evidence" value="ECO:0007669"/>
    <property type="project" value="UniProtKB-ARBA"/>
</dbReference>
<keyword evidence="11" id="KW-1185">Reference proteome</keyword>
<dbReference type="InterPro" id="IPR027328">
    <property type="entry name" value="MAPRE"/>
</dbReference>
<dbReference type="PANTHER" id="PTHR10623">
    <property type="entry name" value="MICROTUBULE-ASSOCIATED PROTEIN RP/EB FAMILY MEMBER"/>
    <property type="match status" value="1"/>
</dbReference>
<evidence type="ECO:0000256" key="4">
    <source>
        <dbReference type="ARBA" id="ARBA00022618"/>
    </source>
</evidence>
<evidence type="ECO:0000313" key="11">
    <source>
        <dbReference type="Proteomes" id="UP001212841"/>
    </source>
</evidence>
<keyword evidence="5" id="KW-0493">Microtubule</keyword>
<dbReference type="SUPFAM" id="SSF47576">
    <property type="entry name" value="Calponin-homology domain, CH-domain"/>
    <property type="match status" value="1"/>
</dbReference>
<comment type="similarity">
    <text evidence="2">Belongs to the MAPRE family.</text>
</comment>
<comment type="caution">
    <text evidence="10">The sequence shown here is derived from an EMBL/GenBank/DDBJ whole genome shotgun (WGS) entry which is preliminary data.</text>
</comment>
<dbReference type="InterPro" id="IPR001715">
    <property type="entry name" value="CH_dom"/>
</dbReference>
<evidence type="ECO:0000256" key="6">
    <source>
        <dbReference type="ARBA" id="ARBA00022776"/>
    </source>
</evidence>
<dbReference type="Proteomes" id="UP001212841">
    <property type="component" value="Unassembled WGS sequence"/>
</dbReference>
<evidence type="ECO:0000256" key="2">
    <source>
        <dbReference type="ARBA" id="ARBA00010729"/>
    </source>
</evidence>
<dbReference type="Gene3D" id="1.10.418.10">
    <property type="entry name" value="Calponin-like domain"/>
    <property type="match status" value="1"/>
</dbReference>
<dbReference type="InterPro" id="IPR036872">
    <property type="entry name" value="CH_dom_sf"/>
</dbReference>
<keyword evidence="8" id="KW-0131">Cell cycle</keyword>
<name>A0AAD5S2Y2_9FUNG</name>
<protein>
    <submittedName>
        <fullName evidence="10">Microtubule integrity protein mal3</fullName>
    </submittedName>
</protein>
<evidence type="ECO:0000256" key="3">
    <source>
        <dbReference type="ARBA" id="ARBA00022490"/>
    </source>
</evidence>
<keyword evidence="6" id="KW-0498">Mitosis</keyword>
<dbReference type="GO" id="GO:0030473">
    <property type="term" value="P:nuclear migration along microtubule"/>
    <property type="evidence" value="ECO:0007669"/>
    <property type="project" value="UniProtKB-ARBA"/>
</dbReference>
<keyword evidence="4" id="KW-0132">Cell division</keyword>
<evidence type="ECO:0000259" key="9">
    <source>
        <dbReference type="PROSITE" id="PS50021"/>
    </source>
</evidence>
<keyword evidence="7" id="KW-0206">Cytoskeleton</keyword>
<dbReference type="AlphaFoldDB" id="A0AAD5S2Y2"/>
<proteinExistence type="inferred from homology"/>
<dbReference type="FunFam" id="1.10.418.10:FF:000028">
    <property type="entry name" value="RP/EB family microtubule-associated protein"/>
    <property type="match status" value="1"/>
</dbReference>
<accession>A0AAD5S2Y2</accession>
<organism evidence="10 11">
    <name type="scientific">Rhizophlyctis rosea</name>
    <dbReference type="NCBI Taxonomy" id="64517"/>
    <lineage>
        <taxon>Eukaryota</taxon>
        <taxon>Fungi</taxon>
        <taxon>Fungi incertae sedis</taxon>
        <taxon>Chytridiomycota</taxon>
        <taxon>Chytridiomycota incertae sedis</taxon>
        <taxon>Chytridiomycetes</taxon>
        <taxon>Rhizophlyctidales</taxon>
        <taxon>Rhizophlyctidaceae</taxon>
        <taxon>Rhizophlyctis</taxon>
    </lineage>
</organism>
<reference evidence="10" key="1">
    <citation type="submission" date="2020-05" db="EMBL/GenBank/DDBJ databases">
        <title>Phylogenomic resolution of chytrid fungi.</title>
        <authorList>
            <person name="Stajich J.E."/>
            <person name="Amses K."/>
            <person name="Simmons R."/>
            <person name="Seto K."/>
            <person name="Myers J."/>
            <person name="Bonds A."/>
            <person name="Quandt C.A."/>
            <person name="Barry K."/>
            <person name="Liu P."/>
            <person name="Grigoriev I."/>
            <person name="Longcore J.E."/>
            <person name="James T.Y."/>
        </authorList>
    </citation>
    <scope>NUCLEOTIDE SEQUENCE</scope>
    <source>
        <strain evidence="10">JEL0318</strain>
    </source>
</reference>
<gene>
    <name evidence="10" type="primary">BIM1</name>
    <name evidence="10" type="ORF">HK097_004157</name>
</gene>
<feature type="domain" description="Calponin-homology (CH)" evidence="9">
    <location>
        <begin position="2"/>
        <end position="100"/>
    </location>
</feature>
<dbReference type="PROSITE" id="PS50021">
    <property type="entry name" value="CH"/>
    <property type="match status" value="1"/>
</dbReference>
<evidence type="ECO:0000256" key="1">
    <source>
        <dbReference type="ARBA" id="ARBA00004245"/>
    </source>
</evidence>
<evidence type="ECO:0000313" key="10">
    <source>
        <dbReference type="EMBL" id="KAJ3035632.1"/>
    </source>
</evidence>
<dbReference type="EMBL" id="JADGJD010002026">
    <property type="protein sequence ID" value="KAJ3035632.1"/>
    <property type="molecule type" value="Genomic_DNA"/>
</dbReference>